<name>A0AAW5E3L9_9BACI</name>
<dbReference type="Proteomes" id="UP001431131">
    <property type="component" value="Unassembled WGS sequence"/>
</dbReference>
<proteinExistence type="predicted"/>
<dbReference type="InterPro" id="IPR050583">
    <property type="entry name" value="Mycobacterial_A85_antigen"/>
</dbReference>
<comment type="caution">
    <text evidence="1">The sequence shown here is derived from an EMBL/GenBank/DDBJ whole genome shotgun (WGS) entry which is preliminary data.</text>
</comment>
<dbReference type="Pfam" id="PF00756">
    <property type="entry name" value="Esterase"/>
    <property type="match status" value="1"/>
</dbReference>
<dbReference type="Gene3D" id="3.40.50.1820">
    <property type="entry name" value="alpha/beta hydrolase"/>
    <property type="match status" value="1"/>
</dbReference>
<evidence type="ECO:0000313" key="2">
    <source>
        <dbReference type="Proteomes" id="UP001431131"/>
    </source>
</evidence>
<dbReference type="AlphaFoldDB" id="A0AAW5E3L9"/>
<dbReference type="InterPro" id="IPR000801">
    <property type="entry name" value="Esterase-like"/>
</dbReference>
<dbReference type="InterPro" id="IPR029058">
    <property type="entry name" value="AB_hydrolase_fold"/>
</dbReference>
<dbReference type="RefSeq" id="WP_240252969.1">
    <property type="nucleotide sequence ID" value="NZ_JAKTTI010000003.1"/>
</dbReference>
<dbReference type="EMBL" id="JAKTTI010000003">
    <property type="protein sequence ID" value="MCH1624502.1"/>
    <property type="molecule type" value="Genomic_DNA"/>
</dbReference>
<keyword evidence="1" id="KW-0378">Hydrolase</keyword>
<keyword evidence="2" id="KW-1185">Reference proteome</keyword>
<organism evidence="1 2">
    <name type="scientific">Fredinandcohnia quinoae</name>
    <dbReference type="NCBI Taxonomy" id="2918902"/>
    <lineage>
        <taxon>Bacteria</taxon>
        <taxon>Bacillati</taxon>
        <taxon>Bacillota</taxon>
        <taxon>Bacilli</taxon>
        <taxon>Bacillales</taxon>
        <taxon>Bacillaceae</taxon>
        <taxon>Fredinandcohnia</taxon>
    </lineage>
</organism>
<accession>A0AAW5E3L9</accession>
<reference evidence="1" key="1">
    <citation type="submission" date="2022-02" db="EMBL/GenBank/DDBJ databases">
        <title>Fredinandcohnia quinoae sp. nov. isolated from Chenopodium quinoa seeds.</title>
        <authorList>
            <person name="Saati-Santamaria Z."/>
            <person name="Flores-Felix J.D."/>
            <person name="Igual J.M."/>
            <person name="Velazquez E."/>
            <person name="Garcia-Fraile P."/>
            <person name="Martinez-Molina E."/>
        </authorList>
    </citation>
    <scope>NUCLEOTIDE SEQUENCE</scope>
    <source>
        <strain evidence="1">SECRCQ15</strain>
    </source>
</reference>
<evidence type="ECO:0000313" key="1">
    <source>
        <dbReference type="EMBL" id="MCH1624502.1"/>
    </source>
</evidence>
<dbReference type="SUPFAM" id="SSF53474">
    <property type="entry name" value="alpha/beta-Hydrolases"/>
    <property type="match status" value="1"/>
</dbReference>
<protein>
    <submittedName>
        <fullName evidence="1">Alpha/beta hydrolase-fold protein</fullName>
    </submittedName>
</protein>
<sequence>MNKIDQIFYSTKLNKSIKYTVLTASENIKDAYVLYVQDGMDYIELGGIEIAIKDLIKMNPQLTNHLVFVLIHPGSSIERWESFSRKGNSFINYIHFMNDEFIPKFEKTIENLHMKISKRGLLGDSLAGNICLNIAMEKPEIWTHLLLQSAAISVDDILQLEKVQPKWNVYQTVGLHEDDFISSISNEKLYILTRNRQLYESLSLKDVNLQYKEVEEHHLWRVWEEDLPNALRFFIET</sequence>
<gene>
    <name evidence="1" type="ORF">MJG50_04115</name>
</gene>
<dbReference type="PANTHER" id="PTHR48098">
    <property type="entry name" value="ENTEROCHELIN ESTERASE-RELATED"/>
    <property type="match status" value="1"/>
</dbReference>
<dbReference type="GO" id="GO:0016787">
    <property type="term" value="F:hydrolase activity"/>
    <property type="evidence" value="ECO:0007669"/>
    <property type="project" value="UniProtKB-KW"/>
</dbReference>
<dbReference type="PANTHER" id="PTHR48098:SF3">
    <property type="entry name" value="IRON(III) ENTEROBACTIN ESTERASE"/>
    <property type="match status" value="1"/>
</dbReference>